<dbReference type="Pfam" id="PF15919">
    <property type="entry name" value="HicB_lk_antitox"/>
    <property type="match status" value="1"/>
</dbReference>
<dbReference type="InterPro" id="IPR035069">
    <property type="entry name" value="TTHA1013/TTHA0281-like"/>
</dbReference>
<dbReference type="AlphaFoldDB" id="A0A1M6RJI7"/>
<gene>
    <name evidence="2" type="ORF">SAMN02745163_03604</name>
</gene>
<dbReference type="OrthoDB" id="5419659at2"/>
<proteinExistence type="predicted"/>
<feature type="domain" description="HicB-like antitoxin of toxin-antitoxin system" evidence="1">
    <location>
        <begin position="14"/>
        <end position="62"/>
    </location>
</feature>
<organism evidence="2 3">
    <name type="scientific">Clostridium cavendishii DSM 21758</name>
    <dbReference type="NCBI Taxonomy" id="1121302"/>
    <lineage>
        <taxon>Bacteria</taxon>
        <taxon>Bacillati</taxon>
        <taxon>Bacillota</taxon>
        <taxon>Clostridia</taxon>
        <taxon>Eubacteriales</taxon>
        <taxon>Clostridiaceae</taxon>
        <taxon>Clostridium</taxon>
    </lineage>
</organism>
<dbReference type="Proteomes" id="UP000184310">
    <property type="component" value="Unassembled WGS sequence"/>
</dbReference>
<evidence type="ECO:0000259" key="1">
    <source>
        <dbReference type="Pfam" id="PF15919"/>
    </source>
</evidence>
<dbReference type="Gene3D" id="3.30.160.250">
    <property type="match status" value="1"/>
</dbReference>
<evidence type="ECO:0000313" key="3">
    <source>
        <dbReference type="Proteomes" id="UP000184310"/>
    </source>
</evidence>
<dbReference type="STRING" id="1121302.SAMN02745163_03604"/>
<dbReference type="InterPro" id="IPR031807">
    <property type="entry name" value="HicB-like"/>
</dbReference>
<sequence>MKKKYIFSSIFTYENDGISIEFPDLPGCISCGFTTDEALKMAKEALELYTNGMKEEEIPKARQESDFKINKANQKIFSFEVEI</sequence>
<reference evidence="2 3" key="1">
    <citation type="submission" date="2016-11" db="EMBL/GenBank/DDBJ databases">
        <authorList>
            <person name="Jaros S."/>
            <person name="Januszkiewicz K."/>
            <person name="Wedrychowicz H."/>
        </authorList>
    </citation>
    <scope>NUCLEOTIDE SEQUENCE [LARGE SCALE GENOMIC DNA]</scope>
    <source>
        <strain evidence="2 3">DSM 21758</strain>
    </source>
</reference>
<name>A0A1M6RJI7_9CLOT</name>
<dbReference type="SUPFAM" id="SSF143100">
    <property type="entry name" value="TTHA1013/TTHA0281-like"/>
    <property type="match status" value="1"/>
</dbReference>
<protein>
    <submittedName>
        <fullName evidence="2">Predicted nuclease of the RNAse H fold, HicB family</fullName>
    </submittedName>
</protein>
<evidence type="ECO:0000313" key="2">
    <source>
        <dbReference type="EMBL" id="SHK32671.1"/>
    </source>
</evidence>
<dbReference type="EMBL" id="FQZB01000016">
    <property type="protein sequence ID" value="SHK32671.1"/>
    <property type="molecule type" value="Genomic_DNA"/>
</dbReference>
<accession>A0A1M6RJI7</accession>
<dbReference type="RefSeq" id="WP_072991214.1">
    <property type="nucleotide sequence ID" value="NZ_FQZB01000016.1"/>
</dbReference>
<keyword evidence="3" id="KW-1185">Reference proteome</keyword>